<protein>
    <submittedName>
        <fullName evidence="2">Riboflavin biosynthesis protein RibF</fullName>
    </submittedName>
</protein>
<dbReference type="PATRIC" id="fig|146537.3.peg.6584"/>
<keyword evidence="3" id="KW-1185">Reference proteome</keyword>
<dbReference type="AlphaFoldDB" id="A0A0K8PVD1"/>
<proteinExistence type="predicted"/>
<name>A0A0K8PVD1_STRAJ</name>
<gene>
    <name evidence="2" type="ORF">SAZU_6266</name>
</gene>
<dbReference type="EMBL" id="DF968368">
    <property type="protein sequence ID" value="GAP51404.1"/>
    <property type="molecule type" value="Genomic_DNA"/>
</dbReference>
<evidence type="ECO:0000256" key="1">
    <source>
        <dbReference type="SAM" id="MobiDB-lite"/>
    </source>
</evidence>
<reference evidence="2" key="1">
    <citation type="journal article" date="2015" name="Genome Announc.">
        <title>Draft Genome Sequence of Thiostrepton-Producing Streptomyces azureus ATCC 14921.</title>
        <authorList>
            <person name="Sakihara K."/>
            <person name="Maeda J."/>
            <person name="Tashiro K."/>
            <person name="Fujino Y."/>
            <person name="Kuhara S."/>
            <person name="Ohshima T."/>
            <person name="Ogata S."/>
            <person name="Doi K."/>
        </authorList>
    </citation>
    <scope>NUCLEOTIDE SEQUENCE [LARGE SCALE GENOMIC DNA]</scope>
    <source>
        <strain evidence="2">ATCC14921</strain>
    </source>
</reference>
<feature type="region of interest" description="Disordered" evidence="1">
    <location>
        <begin position="1"/>
        <end position="29"/>
    </location>
</feature>
<evidence type="ECO:0000313" key="3">
    <source>
        <dbReference type="Proteomes" id="UP000053859"/>
    </source>
</evidence>
<sequence>MNIFDTSESPPAKKRRLLPHPAVSRPTATTTTLIAGGHDRRMGFPCASCAGLDRAVRPAD</sequence>
<accession>A0A0K8PVD1</accession>
<organism evidence="2 3">
    <name type="scientific">Streptomyces azureus</name>
    <dbReference type="NCBI Taxonomy" id="146537"/>
    <lineage>
        <taxon>Bacteria</taxon>
        <taxon>Bacillati</taxon>
        <taxon>Actinomycetota</taxon>
        <taxon>Actinomycetes</taxon>
        <taxon>Kitasatosporales</taxon>
        <taxon>Streptomycetaceae</taxon>
        <taxon>Streptomyces</taxon>
    </lineage>
</organism>
<dbReference type="Proteomes" id="UP000053859">
    <property type="component" value="Unassembled WGS sequence"/>
</dbReference>
<dbReference type="RefSeq" id="WP_059422022.1">
    <property type="nucleotide sequence ID" value="NZ_DF968368.1"/>
</dbReference>
<evidence type="ECO:0000313" key="2">
    <source>
        <dbReference type="EMBL" id="GAP51404.1"/>
    </source>
</evidence>